<dbReference type="GO" id="GO:0006508">
    <property type="term" value="P:proteolysis"/>
    <property type="evidence" value="ECO:0007669"/>
    <property type="project" value="InterPro"/>
</dbReference>
<dbReference type="NCBIfam" id="TIGR03296">
    <property type="entry name" value="M6dom_TIGR03296"/>
    <property type="match status" value="1"/>
</dbReference>
<dbReference type="EMBL" id="LZZM01000220">
    <property type="protein sequence ID" value="OOM72735.1"/>
    <property type="molecule type" value="Genomic_DNA"/>
</dbReference>
<feature type="chain" id="PRO_5012887857" evidence="2">
    <location>
        <begin position="28"/>
        <end position="698"/>
    </location>
</feature>
<feature type="signal peptide" evidence="2">
    <location>
        <begin position="1"/>
        <end position="27"/>
    </location>
</feature>
<dbReference type="AlphaFoldDB" id="A0A1S8T5I0"/>
<dbReference type="Proteomes" id="UP000190890">
    <property type="component" value="Unassembled WGS sequence"/>
</dbReference>
<name>A0A1S8T5I0_9CLOT</name>
<evidence type="ECO:0000313" key="4">
    <source>
        <dbReference type="EMBL" id="OOM72735.1"/>
    </source>
</evidence>
<evidence type="ECO:0000313" key="5">
    <source>
        <dbReference type="Proteomes" id="UP000190890"/>
    </source>
</evidence>
<dbReference type="RefSeq" id="WP_077849570.1">
    <property type="nucleotide sequence ID" value="NZ_LZZM01000220.1"/>
</dbReference>
<proteinExistence type="predicted"/>
<keyword evidence="1" id="KW-0378">Hydrolase</keyword>
<feature type="domain" description="F5/8 type C" evidence="3">
    <location>
        <begin position="562"/>
        <end position="685"/>
    </location>
</feature>
<dbReference type="PANTHER" id="PTHR41775:SF1">
    <property type="entry name" value="PEPTIDASE M6-LIKE DOMAIN-CONTAINING PROTEIN"/>
    <property type="match status" value="1"/>
</dbReference>
<keyword evidence="5" id="KW-1185">Reference proteome</keyword>
<dbReference type="SUPFAM" id="SSF49785">
    <property type="entry name" value="Galactose-binding domain-like"/>
    <property type="match status" value="1"/>
</dbReference>
<dbReference type="InterPro" id="IPR008979">
    <property type="entry name" value="Galactose-bd-like_sf"/>
</dbReference>
<sequence>MGKIIKCLTTTAAIVTMWGIMSVGASAAPYSNQKHELAQPDGSKVQVKISGDEYFQQVESLDGYTLCRDKDGWICYAKLNSDESDYVSTGEVYKGNDTFSDMKIAIKNENSNEVKNTLSKHIKIKKEAIKQKSDSVRKKLHGMEYSPSARKATQSNDNTNWLLESKAQATSSQNVHGLTILVDFPDKKSDISKSEIEQFFNGVGYTGFNNNGSIRDYYYDVSGGKITYTNDVKGFYTAKHPKTYYDDINEETGTYAKAGELSNEVFQWLKTSGIDTSSITKNSEGYATAVNILYAGKAEAGWAKGLWPHQDWYSGGSINGLKIQKFQMSDIGNDISIYTICHESGHMIYGYPDFYDYDGDSMGTGPYSLMSGSANEKNPTPPDPYCRDIISGWNTPISMNSYGDGTTFTAVADGTGHQYSYKWSGKNSNEYFLIENIQKTGRYADLSSEGLAIWHIDEKGDNSKNSMTANSHYLLSLEQADGKFDLEHNKNYYDNGDLFRAGYKDSFGDSTTPNSKWWNGTSSSLKISQISKLGNEMTFVQGTPGTNPTPDPTNTGTNIAGQATASASYVSDWEKISALNDGVEPSSSSDRSGAVYGNWPQTGTQWVQYTFNKNVTISSCDVYWFKDGQGIDVPASYRIAYWDGKAWQDVKNPKGLGTEINKYNTTTFTPVSTNAIAIQMDSKGSSSTGIIEWKVNGK</sequence>
<dbReference type="GO" id="GO:0008233">
    <property type="term" value="F:peptidase activity"/>
    <property type="evidence" value="ECO:0007669"/>
    <property type="project" value="InterPro"/>
</dbReference>
<evidence type="ECO:0000256" key="2">
    <source>
        <dbReference type="SAM" id="SignalP"/>
    </source>
</evidence>
<dbReference type="InterPro" id="IPR000421">
    <property type="entry name" value="FA58C"/>
</dbReference>
<accession>A0A1S8T5I0</accession>
<evidence type="ECO:0000256" key="1">
    <source>
        <dbReference type="ARBA" id="ARBA00023295"/>
    </source>
</evidence>
<comment type="caution">
    <text evidence="4">The sequence shown here is derived from an EMBL/GenBank/DDBJ whole genome shotgun (WGS) entry which is preliminary data.</text>
</comment>
<dbReference type="Pfam" id="PF00754">
    <property type="entry name" value="F5_F8_type_C"/>
    <property type="match status" value="1"/>
</dbReference>
<dbReference type="PANTHER" id="PTHR41775">
    <property type="entry name" value="SECRETED PROTEIN-RELATED"/>
    <property type="match status" value="1"/>
</dbReference>
<dbReference type="InterPro" id="IPR008757">
    <property type="entry name" value="Peptidase_M6-like_domain"/>
</dbReference>
<dbReference type="STRING" id="29367.CLPUN_46500"/>
<organism evidence="4 5">
    <name type="scientific">Clostridium puniceum</name>
    <dbReference type="NCBI Taxonomy" id="29367"/>
    <lineage>
        <taxon>Bacteria</taxon>
        <taxon>Bacillati</taxon>
        <taxon>Bacillota</taxon>
        <taxon>Clostridia</taxon>
        <taxon>Eubacteriales</taxon>
        <taxon>Clostridiaceae</taxon>
        <taxon>Clostridium</taxon>
    </lineage>
</organism>
<dbReference type="OrthoDB" id="9761789at2"/>
<gene>
    <name evidence="4" type="ORF">CLPUN_46500</name>
</gene>
<evidence type="ECO:0000259" key="3">
    <source>
        <dbReference type="Pfam" id="PF00754"/>
    </source>
</evidence>
<keyword evidence="2" id="KW-0732">Signal</keyword>
<dbReference type="GO" id="GO:0016798">
    <property type="term" value="F:hydrolase activity, acting on glycosyl bonds"/>
    <property type="evidence" value="ECO:0007669"/>
    <property type="project" value="UniProtKB-KW"/>
</dbReference>
<protein>
    <submittedName>
        <fullName evidence="4">F5/8 type C domain protein</fullName>
    </submittedName>
</protein>
<reference evidence="4 5" key="1">
    <citation type="submission" date="2016-05" db="EMBL/GenBank/DDBJ databases">
        <title>Microbial solvent formation.</title>
        <authorList>
            <person name="Poehlein A."/>
            <person name="Montoya Solano J.D."/>
            <person name="Flitsch S."/>
            <person name="Krabben P."/>
            <person name="Duerre P."/>
            <person name="Daniel R."/>
        </authorList>
    </citation>
    <scope>NUCLEOTIDE SEQUENCE [LARGE SCALE GENOMIC DNA]</scope>
    <source>
        <strain evidence="4 5">DSM 2619</strain>
    </source>
</reference>
<dbReference type="Gene3D" id="2.60.120.260">
    <property type="entry name" value="Galactose-binding domain-like"/>
    <property type="match status" value="1"/>
</dbReference>
<keyword evidence="1" id="KW-0326">Glycosidase</keyword>